<sequence length="328" mass="37135">MVDIYGRSLIRKTEKVTDKDFDASKYATKDDLADLMNLAGVDRDEVVVFQDKHGVLKTSNIKWIDVVRRVLGAVIDNIPVFTKSGKIRDLGISIEYIRNEIIKNVQKRLSASGGMLTGKLSMNGNKITVLRDPTSDEDAATKRYVDTVDGKLSTLKTEHNTVDEKLSTLRAEYDVHVGGFVNLRRNFRKLDEIAEQFFGKPLIAETKLSDIKTSIDTFRETQEDIVGDTRNINNKIDLLEKYQVIGVYRLSVFGAAKFEIFTTYPWRHSTDRFSGTVSVILNSGDEENFILVAFDETLTAATIRWCLEFVAETPRLTEYLSKVAEIEN</sequence>
<organism evidence="1 2">
    <name type="scientific">Sinanodonta woodiana</name>
    <name type="common">Chinese pond mussel</name>
    <name type="synonym">Anodonta woodiana</name>
    <dbReference type="NCBI Taxonomy" id="1069815"/>
    <lineage>
        <taxon>Eukaryota</taxon>
        <taxon>Metazoa</taxon>
        <taxon>Spiralia</taxon>
        <taxon>Lophotrochozoa</taxon>
        <taxon>Mollusca</taxon>
        <taxon>Bivalvia</taxon>
        <taxon>Autobranchia</taxon>
        <taxon>Heteroconchia</taxon>
        <taxon>Palaeoheterodonta</taxon>
        <taxon>Unionida</taxon>
        <taxon>Unionoidea</taxon>
        <taxon>Unionidae</taxon>
        <taxon>Unioninae</taxon>
        <taxon>Sinanodonta</taxon>
    </lineage>
</organism>
<reference evidence="1 2" key="1">
    <citation type="submission" date="2024-11" db="EMBL/GenBank/DDBJ databases">
        <title>Chromosome-level genome assembly of the freshwater bivalve Anodonta woodiana.</title>
        <authorList>
            <person name="Chen X."/>
        </authorList>
    </citation>
    <scope>NUCLEOTIDE SEQUENCE [LARGE SCALE GENOMIC DNA]</scope>
    <source>
        <strain evidence="1">MN2024</strain>
        <tissue evidence="1">Gills</tissue>
    </source>
</reference>
<evidence type="ECO:0000313" key="2">
    <source>
        <dbReference type="Proteomes" id="UP001634394"/>
    </source>
</evidence>
<evidence type="ECO:0000313" key="1">
    <source>
        <dbReference type="EMBL" id="KAL3874210.1"/>
    </source>
</evidence>
<gene>
    <name evidence="1" type="ORF">ACJMK2_037255</name>
</gene>
<protein>
    <submittedName>
        <fullName evidence="1">Uncharacterized protein</fullName>
    </submittedName>
</protein>
<dbReference type="AlphaFoldDB" id="A0ABD3WNZ7"/>
<dbReference type="Proteomes" id="UP001634394">
    <property type="component" value="Unassembled WGS sequence"/>
</dbReference>
<keyword evidence="2" id="KW-1185">Reference proteome</keyword>
<comment type="caution">
    <text evidence="1">The sequence shown here is derived from an EMBL/GenBank/DDBJ whole genome shotgun (WGS) entry which is preliminary data.</text>
</comment>
<name>A0ABD3WNZ7_SINWO</name>
<dbReference type="EMBL" id="JBJQND010000006">
    <property type="protein sequence ID" value="KAL3874210.1"/>
    <property type="molecule type" value="Genomic_DNA"/>
</dbReference>
<proteinExistence type="predicted"/>
<accession>A0ABD3WNZ7</accession>